<feature type="region of interest" description="Disordered" evidence="2">
    <location>
        <begin position="849"/>
        <end position="873"/>
    </location>
</feature>
<protein>
    <submittedName>
        <fullName evidence="3">Tetratricopeptide (TPR) repeat protein</fullName>
    </submittedName>
</protein>
<dbReference type="AlphaFoldDB" id="A0A7W5UJX3"/>
<feature type="compositionally biased region" description="Basic and acidic residues" evidence="2">
    <location>
        <begin position="436"/>
        <end position="457"/>
    </location>
</feature>
<dbReference type="Proteomes" id="UP000541425">
    <property type="component" value="Unassembled WGS sequence"/>
</dbReference>
<comment type="caution">
    <text evidence="3">The sequence shown here is derived from an EMBL/GenBank/DDBJ whole genome shotgun (WGS) entry which is preliminary data.</text>
</comment>
<accession>A0A7W5UJX3</accession>
<dbReference type="Gene3D" id="1.25.40.10">
    <property type="entry name" value="Tetratricopeptide repeat domain"/>
    <property type="match status" value="3"/>
</dbReference>
<proteinExistence type="predicted"/>
<dbReference type="Pfam" id="PF13424">
    <property type="entry name" value="TPR_12"/>
    <property type="match status" value="1"/>
</dbReference>
<reference evidence="3 4" key="1">
    <citation type="submission" date="2020-08" db="EMBL/GenBank/DDBJ databases">
        <title>Genomic Encyclopedia of Type Strains, Phase IV (KMG-IV): sequencing the most valuable type-strain genomes for metagenomic binning, comparative biology and taxonomic classification.</title>
        <authorList>
            <person name="Goeker M."/>
        </authorList>
    </citation>
    <scope>NUCLEOTIDE SEQUENCE [LARGE SCALE GENOMIC DNA]</scope>
    <source>
        <strain evidence="3 4">DSM 22548</strain>
    </source>
</reference>
<evidence type="ECO:0000256" key="2">
    <source>
        <dbReference type="SAM" id="MobiDB-lite"/>
    </source>
</evidence>
<feature type="compositionally biased region" description="Basic and acidic residues" evidence="2">
    <location>
        <begin position="1040"/>
        <end position="1054"/>
    </location>
</feature>
<name>A0A7W5UJX3_9BACT</name>
<dbReference type="PROSITE" id="PS50005">
    <property type="entry name" value="TPR"/>
    <property type="match status" value="1"/>
</dbReference>
<feature type="repeat" description="TPR" evidence="1">
    <location>
        <begin position="344"/>
        <end position="377"/>
    </location>
</feature>
<dbReference type="InterPro" id="IPR019734">
    <property type="entry name" value="TPR_rpt"/>
</dbReference>
<dbReference type="Pfam" id="PF13174">
    <property type="entry name" value="TPR_6"/>
    <property type="match status" value="1"/>
</dbReference>
<feature type="region of interest" description="Disordered" evidence="2">
    <location>
        <begin position="436"/>
        <end position="472"/>
    </location>
</feature>
<dbReference type="SMART" id="SM00028">
    <property type="entry name" value="TPR"/>
    <property type="match status" value="4"/>
</dbReference>
<dbReference type="RefSeq" id="WP_183696455.1">
    <property type="nucleotide sequence ID" value="NZ_JACICA010000005.1"/>
</dbReference>
<dbReference type="SUPFAM" id="SSF48452">
    <property type="entry name" value="TPR-like"/>
    <property type="match status" value="1"/>
</dbReference>
<dbReference type="EMBL" id="JACICA010000005">
    <property type="protein sequence ID" value="MBB3702838.1"/>
    <property type="molecule type" value="Genomic_DNA"/>
</dbReference>
<keyword evidence="1" id="KW-0802">TPR repeat</keyword>
<evidence type="ECO:0000313" key="4">
    <source>
        <dbReference type="Proteomes" id="UP000541425"/>
    </source>
</evidence>
<feature type="compositionally biased region" description="Low complexity" evidence="2">
    <location>
        <begin position="849"/>
        <end position="860"/>
    </location>
</feature>
<feature type="compositionally biased region" description="Basic and acidic residues" evidence="2">
    <location>
        <begin position="1064"/>
        <end position="1083"/>
    </location>
</feature>
<feature type="region of interest" description="Disordered" evidence="2">
    <location>
        <begin position="1009"/>
        <end position="1164"/>
    </location>
</feature>
<dbReference type="Pfam" id="PF13432">
    <property type="entry name" value="TPR_16"/>
    <property type="match status" value="1"/>
</dbReference>
<feature type="compositionally biased region" description="Basic and acidic residues" evidence="2">
    <location>
        <begin position="1118"/>
        <end position="1128"/>
    </location>
</feature>
<evidence type="ECO:0000313" key="3">
    <source>
        <dbReference type="EMBL" id="MBB3702838.1"/>
    </source>
</evidence>
<gene>
    <name evidence="3" type="ORF">FHS60_001307</name>
</gene>
<feature type="compositionally biased region" description="Basic and acidic residues" evidence="2">
    <location>
        <begin position="1135"/>
        <end position="1152"/>
    </location>
</feature>
<organism evidence="3 4">
    <name type="scientific">Alloprevotella rava</name>
    <dbReference type="NCBI Taxonomy" id="671218"/>
    <lineage>
        <taxon>Bacteria</taxon>
        <taxon>Pseudomonadati</taxon>
        <taxon>Bacteroidota</taxon>
        <taxon>Bacteroidia</taxon>
        <taxon>Bacteroidales</taxon>
        <taxon>Prevotellaceae</taxon>
        <taxon>Alloprevotella</taxon>
    </lineage>
</organism>
<sequence length="1164" mass="133186">MIFCLVACTTKQNTAGSRFWQGFTAKYNTYFNGHEAYKEGVDAQISGNVDNYTEMLPFFTVGNEATRNIGKSQFDRAITKAEKTIQLHSIKVKPEVNPTKSRNEKTKQFLRRKEFNPFLKHAWLLMGQAQFQKGDFLGAASTFSYITRLYAAEPPVVQEARTWMARSYAELGWFYDAEDALDKVRRDSIPTRLGGELAATRANLLLRQERFADALPYLKTAVRKTRNRKLRARLYFLLGQMEQQLGHRAEAYRALGKCARLSPPYQLEFNARILQTEVFPEAGGARKMTAQLRGMARSDKNKEYLDQVYYALGNVYLTQNDTASAIAAYEQGRTKATRSGAEKGVLLLRLGQLYWERGRYDKAQTCYNEALGMIDNRRKDYAEVTRRSRVLDKLVPYTSAIQLQDSLQALSLMSEKDRNAAIDRVIEALRQQEKAAERARRDSAADARAEENGKGNDNRGIPNTPRRPQTAQQTQAWYFYNPMLVQQGKEDFRKHWGNRKNEDNWRRANKTVVQLNTSDGVDYAALDSIEAAKDSIKAAESERKDSVVAPTDDPHQRDYYMKQIPFTKEQKEASNLLLMDALYNAGLIEKDDLEDFPLAARTLQRIVRQYPTFEKLEDVYYQLFLLYSRWGRPNEANTYRNYLAANYPESPTTRRILDPDYLRLGRDGKAIEDSLYTETYMAYRNRQTAEVERNFALSTEKFSDGINRPKFILVHALSRIGRADNREVAKELRELVTRYPQSDVSEMAGMIVNGLEAGRQPGSGTYNLGSLWERRTAQTDSLGLGAKAKQKLSAERNTPFVVLIAYAKDSIKDNELLYDLAHFNFTGFYVRNFDINKVEEFGEVGAAPATAGGSTAATKPAEAKTDKTAPTQAATKKGSLVEFRISGFNSYDEAHQYAQDIYRDKQLRPQLRRAKMFLISQKNLELIPALYSFSDYQQFFTKHYAPMKLNPELPLDLENAPVVQKYEDVRPTIYPLATKPTRADSLDKAKADSIATANKAAQDLLNKQKNKQLDKDEYYLPEQPSQPRRQTDTEGTEVPIEPKKQKETEKKQETEVPIEPTQPAKKDSVPEKKQETPAKKQETPAKQQETPKKKVNPLVPKKQEKKEDFPDDSYPMTDEERKEAEKQQKKQPVRQTEKTTQKTPERKKKDTPIEDSEGGWYPVE</sequence>
<evidence type="ECO:0000256" key="1">
    <source>
        <dbReference type="PROSITE-ProRule" id="PRU00339"/>
    </source>
</evidence>
<dbReference type="InterPro" id="IPR011990">
    <property type="entry name" value="TPR-like_helical_dom_sf"/>
</dbReference>